<dbReference type="SUPFAM" id="SSF81383">
    <property type="entry name" value="F-box domain"/>
    <property type="match status" value="1"/>
</dbReference>
<dbReference type="Proteomes" id="UP000663888">
    <property type="component" value="Unassembled WGS sequence"/>
</dbReference>
<dbReference type="AlphaFoldDB" id="A0A8H3AEU0"/>
<gene>
    <name evidence="2" type="ORF">RDB_LOCUS19400</name>
</gene>
<feature type="domain" description="F-box" evidence="1">
    <location>
        <begin position="31"/>
        <end position="74"/>
    </location>
</feature>
<organism evidence="2 3">
    <name type="scientific">Rhizoctonia solani</name>
    <dbReference type="NCBI Taxonomy" id="456999"/>
    <lineage>
        <taxon>Eukaryota</taxon>
        <taxon>Fungi</taxon>
        <taxon>Dikarya</taxon>
        <taxon>Basidiomycota</taxon>
        <taxon>Agaricomycotina</taxon>
        <taxon>Agaricomycetes</taxon>
        <taxon>Cantharellales</taxon>
        <taxon>Ceratobasidiaceae</taxon>
        <taxon>Rhizoctonia</taxon>
    </lineage>
</organism>
<dbReference type="Pfam" id="PF12937">
    <property type="entry name" value="F-box-like"/>
    <property type="match status" value="1"/>
</dbReference>
<accession>A0A8H3AEU0</accession>
<proteinExistence type="predicted"/>
<dbReference type="InterPro" id="IPR036047">
    <property type="entry name" value="F-box-like_dom_sf"/>
</dbReference>
<protein>
    <recommendedName>
        <fullName evidence="1">F-box domain-containing protein</fullName>
    </recommendedName>
</protein>
<reference evidence="2" key="1">
    <citation type="submission" date="2021-01" db="EMBL/GenBank/DDBJ databases">
        <authorList>
            <person name="Kaushik A."/>
        </authorList>
    </citation>
    <scope>NUCLEOTIDE SEQUENCE</scope>
    <source>
        <strain evidence="2">AG4-R118</strain>
    </source>
</reference>
<name>A0A8H3AEU0_9AGAM</name>
<sequence length="384" mass="42944">MGLGRERYLGAKLTSSSSSSLTPSPIMPCPSLPTECSLQIFSCVSSPATFSALAQVSRQFRELVIPLLYRNVCLFTEDAVRRYSRSIKNDPRLALLVKSFSIISSATPQDVSSDRHAFLHDIHHALKCMSSLTDLSICLVEKPPYQQRHWIFEGTTFQLRHLELQMDYDSGLIDFLTHQPSIESLTLLGAVPNHLASMRLQLPSDALPNLTYFHGHYTQALALVPHRPVRSVHITQVDDTGEFEDSDVFVCLKGTVETVAQSTGPLENVMFDDEDTDYGLLEVVLSSLPCLKAVTLFVSPHGQSWLRYASPHWFTFIRKKTPGQLAKLQRLDITRDGYAHPLFRSQVMANGLNPVFVPRAAFHEALYASPLPFEYPAHLSATQC</sequence>
<dbReference type="EMBL" id="CAJMWX010000458">
    <property type="protein sequence ID" value="CAE6418081.1"/>
    <property type="molecule type" value="Genomic_DNA"/>
</dbReference>
<dbReference type="InterPro" id="IPR001810">
    <property type="entry name" value="F-box_dom"/>
</dbReference>
<dbReference type="CDD" id="cd09917">
    <property type="entry name" value="F-box_SF"/>
    <property type="match status" value="1"/>
</dbReference>
<evidence type="ECO:0000259" key="1">
    <source>
        <dbReference type="Pfam" id="PF12937"/>
    </source>
</evidence>
<evidence type="ECO:0000313" key="2">
    <source>
        <dbReference type="EMBL" id="CAE6418081.1"/>
    </source>
</evidence>
<evidence type="ECO:0000313" key="3">
    <source>
        <dbReference type="Proteomes" id="UP000663888"/>
    </source>
</evidence>
<comment type="caution">
    <text evidence="2">The sequence shown here is derived from an EMBL/GenBank/DDBJ whole genome shotgun (WGS) entry which is preliminary data.</text>
</comment>